<keyword evidence="3" id="KW-1185">Reference proteome</keyword>
<proteinExistence type="predicted"/>
<dbReference type="AlphaFoldDB" id="A0A699Z7E5"/>
<feature type="compositionally biased region" description="Basic residues" evidence="1">
    <location>
        <begin position="7"/>
        <end position="17"/>
    </location>
</feature>
<reference evidence="2 3" key="1">
    <citation type="submission" date="2020-02" db="EMBL/GenBank/DDBJ databases">
        <title>Draft genome sequence of Haematococcus lacustris strain NIES-144.</title>
        <authorList>
            <person name="Morimoto D."/>
            <person name="Nakagawa S."/>
            <person name="Yoshida T."/>
            <person name="Sawayama S."/>
        </authorList>
    </citation>
    <scope>NUCLEOTIDE SEQUENCE [LARGE SCALE GENOMIC DNA]</scope>
    <source>
        <strain evidence="2 3">NIES-144</strain>
    </source>
</reference>
<accession>A0A699Z7E5</accession>
<name>A0A699Z7E5_HAELA</name>
<dbReference type="Proteomes" id="UP000485058">
    <property type="component" value="Unassembled WGS sequence"/>
</dbReference>
<evidence type="ECO:0000256" key="1">
    <source>
        <dbReference type="SAM" id="MobiDB-lite"/>
    </source>
</evidence>
<evidence type="ECO:0000313" key="2">
    <source>
        <dbReference type="EMBL" id="GFH14774.1"/>
    </source>
</evidence>
<comment type="caution">
    <text evidence="2">The sequence shown here is derived from an EMBL/GenBank/DDBJ whole genome shotgun (WGS) entry which is preliminary data.</text>
</comment>
<dbReference type="EMBL" id="BLLF01000764">
    <property type="protein sequence ID" value="GFH14774.1"/>
    <property type="molecule type" value="Genomic_DNA"/>
</dbReference>
<organism evidence="2 3">
    <name type="scientific">Haematococcus lacustris</name>
    <name type="common">Green alga</name>
    <name type="synonym">Haematococcus pluvialis</name>
    <dbReference type="NCBI Taxonomy" id="44745"/>
    <lineage>
        <taxon>Eukaryota</taxon>
        <taxon>Viridiplantae</taxon>
        <taxon>Chlorophyta</taxon>
        <taxon>core chlorophytes</taxon>
        <taxon>Chlorophyceae</taxon>
        <taxon>CS clade</taxon>
        <taxon>Chlamydomonadales</taxon>
        <taxon>Haematococcaceae</taxon>
        <taxon>Haematococcus</taxon>
    </lineage>
</organism>
<gene>
    <name evidence="2" type="ORF">HaLaN_10888</name>
</gene>
<protein>
    <submittedName>
        <fullName evidence="2">Uncharacterized protein</fullName>
    </submittedName>
</protein>
<sequence length="152" mass="16248">MQGSVCKRQHQAGHQTRHGPGSWEDTQLSEIEGEAAPAAGQPGIVSLSSQAGKVDREASCAVLDWDDVQEGVPSSHSFHACVQGDAAVALLAAGQQSLQRREGQPREVMVVALGRKVALLVIISFYKERSGYEDWIMPRGMRPVAVMGALDG</sequence>
<feature type="region of interest" description="Disordered" evidence="1">
    <location>
        <begin position="1"/>
        <end position="26"/>
    </location>
</feature>
<evidence type="ECO:0000313" key="3">
    <source>
        <dbReference type="Proteomes" id="UP000485058"/>
    </source>
</evidence>